<feature type="disulfide bond" evidence="9">
    <location>
        <begin position="244"/>
        <end position="308"/>
    </location>
</feature>
<feature type="domain" description="SRCR" evidence="10">
    <location>
        <begin position="219"/>
        <end position="319"/>
    </location>
</feature>
<dbReference type="Proteomes" id="UP000694557">
    <property type="component" value="Unassembled WGS sequence"/>
</dbReference>
<feature type="disulfide bond" evidence="9">
    <location>
        <begin position="142"/>
        <end position="203"/>
    </location>
</feature>
<feature type="domain" description="SRCR" evidence="10">
    <location>
        <begin position="104"/>
        <end position="204"/>
    </location>
</feature>
<keyword evidence="5" id="KW-0325">Glycoprotein</keyword>
<evidence type="ECO:0000313" key="12">
    <source>
        <dbReference type="Proteomes" id="UP000694557"/>
    </source>
</evidence>
<keyword evidence="2" id="KW-0677">Repeat</keyword>
<protein>
    <recommendedName>
        <fullName evidence="8">Soluble scavenger receptor cysteine-rich domain-containing protein SSC5D</fullName>
    </recommendedName>
</protein>
<dbReference type="AlphaFoldDB" id="A0A8C7JPP5"/>
<feature type="disulfide bond" evidence="9">
    <location>
        <begin position="257"/>
        <end position="318"/>
    </location>
</feature>
<accession>A0A8C7JPP5</accession>
<dbReference type="PANTHER" id="PTHR48071">
    <property type="entry name" value="SRCR DOMAIN-CONTAINING PROTEIN"/>
    <property type="match status" value="1"/>
</dbReference>
<feature type="disulfide bond" evidence="9">
    <location>
        <begin position="173"/>
        <end position="183"/>
    </location>
</feature>
<proteinExistence type="predicted"/>
<evidence type="ECO:0000256" key="4">
    <source>
        <dbReference type="ARBA" id="ARBA00023170"/>
    </source>
</evidence>
<dbReference type="Pfam" id="PF00530">
    <property type="entry name" value="SRCR"/>
    <property type="match status" value="2"/>
</dbReference>
<sequence>MMCNVLGMKRHCLAAAQMDWGHTTVDILRMQQRYVRGIQVHPLQISIVHTLQIQIPIVSNLKMIPYFVSVAKQVIICICKTKSRCPLQVSSFPFLLTQTADLTVRLVDGPNRCSGRVEVYQDGSWGTVCDDNWAVLDAQVVCRELSCGPATEAPHQAHFGEGSGSILLDDVACMGSEGSLLECSSGGIGNHDCGHDEDASVTCMMEQEDPFKNNGISRVRLVNGPNNCSGRVEVFDSGQWGTVCDDDWDQRDAQVMCRELGCGEALEAFGSARFGKGSGSISLDDLACSGSEDSLLQCPHSGLGNHDCGHHEDAGVTCAGEINVCGRKFTYHDVVYVGNCTYICDTNPIQVMVLILTFFPHHVQIIYR</sequence>
<dbReference type="PANTHER" id="PTHR48071:SF24">
    <property type="entry name" value="DELETED IN MALIGNANT BRAIN TUMORS 1 PROTEIN-LIKE"/>
    <property type="match status" value="1"/>
</dbReference>
<dbReference type="InterPro" id="IPR001190">
    <property type="entry name" value="SRCR"/>
</dbReference>
<keyword evidence="12" id="KW-1185">Reference proteome</keyword>
<comment type="function">
    <text evidence="6">Binds to extracellular matrix proteins. Binds to pathogen-associated molecular patterns (PAMPs) present on the cell walls of Gram-positive and Gram-negative bacteria and fungi, behaving as a pattern recognition receptor (PRR). Induces bacterial and fungal aggregation and subsequent inhibition of PAMP-induced cytokine release. Does not possess intrinsic bactericidal activity. May play a role in the innate defense and homeostasis of certain epithelial surfaces.</text>
</comment>
<keyword evidence="4" id="KW-0675">Receptor</keyword>
<keyword evidence="3 9" id="KW-1015">Disulfide bond</keyword>
<name>A0A8C7JPP5_ONCKI</name>
<dbReference type="PRINTS" id="PR00258">
    <property type="entry name" value="SPERACTRCPTR"/>
</dbReference>
<evidence type="ECO:0000256" key="8">
    <source>
        <dbReference type="ARBA" id="ARBA00069168"/>
    </source>
</evidence>
<keyword evidence="1" id="KW-0732">Signal</keyword>
<dbReference type="Ensembl" id="ENSOKIT00005095314.1">
    <property type="protein sequence ID" value="ENSOKIP00005089183.1"/>
    <property type="gene ID" value="ENSOKIG00005038884.1"/>
</dbReference>
<dbReference type="FunFam" id="3.10.250.10:FF:000007">
    <property type="entry name" value="Soluble scavenger receptor cysteine-rich domain-containing protein SSC5D"/>
    <property type="match status" value="1"/>
</dbReference>
<dbReference type="GeneTree" id="ENSGT00940000162108"/>
<evidence type="ECO:0000256" key="5">
    <source>
        <dbReference type="ARBA" id="ARBA00023180"/>
    </source>
</evidence>
<dbReference type="InterPro" id="IPR036772">
    <property type="entry name" value="SRCR-like_dom_sf"/>
</dbReference>
<evidence type="ECO:0000256" key="2">
    <source>
        <dbReference type="ARBA" id="ARBA00022737"/>
    </source>
</evidence>
<dbReference type="GO" id="GO:0004252">
    <property type="term" value="F:serine-type endopeptidase activity"/>
    <property type="evidence" value="ECO:0007669"/>
    <property type="project" value="TreeGrafter"/>
</dbReference>
<evidence type="ECO:0000313" key="11">
    <source>
        <dbReference type="Ensembl" id="ENSOKIP00005089183.1"/>
    </source>
</evidence>
<reference evidence="11" key="2">
    <citation type="submission" date="2025-09" db="UniProtKB">
        <authorList>
            <consortium name="Ensembl"/>
        </authorList>
    </citation>
    <scope>IDENTIFICATION</scope>
</reference>
<dbReference type="SMART" id="SM00202">
    <property type="entry name" value="SR"/>
    <property type="match status" value="2"/>
</dbReference>
<dbReference type="Gene3D" id="3.10.250.10">
    <property type="entry name" value="SRCR-like domain"/>
    <property type="match status" value="2"/>
</dbReference>
<feature type="disulfide bond" evidence="9">
    <location>
        <begin position="129"/>
        <end position="193"/>
    </location>
</feature>
<feature type="disulfide bond" evidence="9">
    <location>
        <begin position="288"/>
        <end position="298"/>
    </location>
</feature>
<evidence type="ECO:0000256" key="3">
    <source>
        <dbReference type="ARBA" id="ARBA00023157"/>
    </source>
</evidence>
<dbReference type="SUPFAM" id="SSF56487">
    <property type="entry name" value="SRCR-like"/>
    <property type="match status" value="2"/>
</dbReference>
<reference evidence="11" key="1">
    <citation type="submission" date="2025-08" db="UniProtKB">
        <authorList>
            <consortium name="Ensembl"/>
        </authorList>
    </citation>
    <scope>IDENTIFICATION</scope>
</reference>
<dbReference type="PROSITE" id="PS50287">
    <property type="entry name" value="SRCR_2"/>
    <property type="match status" value="2"/>
</dbReference>
<comment type="subunit">
    <text evidence="7">Interacts with LGALS1 and laminin.</text>
</comment>
<evidence type="ECO:0000256" key="7">
    <source>
        <dbReference type="ARBA" id="ARBA00064153"/>
    </source>
</evidence>
<dbReference type="PROSITE" id="PS00420">
    <property type="entry name" value="SRCR_1"/>
    <property type="match status" value="1"/>
</dbReference>
<evidence type="ECO:0000256" key="1">
    <source>
        <dbReference type="ARBA" id="ARBA00022729"/>
    </source>
</evidence>
<dbReference type="FunFam" id="3.10.250.10:FF:000006">
    <property type="entry name" value="neurotrypsin isoform X2"/>
    <property type="match status" value="1"/>
</dbReference>
<evidence type="ECO:0000259" key="10">
    <source>
        <dbReference type="PROSITE" id="PS50287"/>
    </source>
</evidence>
<evidence type="ECO:0000256" key="9">
    <source>
        <dbReference type="PROSITE-ProRule" id="PRU00196"/>
    </source>
</evidence>
<organism evidence="11 12">
    <name type="scientific">Oncorhynchus kisutch</name>
    <name type="common">Coho salmon</name>
    <name type="synonym">Salmo kisutch</name>
    <dbReference type="NCBI Taxonomy" id="8019"/>
    <lineage>
        <taxon>Eukaryota</taxon>
        <taxon>Metazoa</taxon>
        <taxon>Chordata</taxon>
        <taxon>Craniata</taxon>
        <taxon>Vertebrata</taxon>
        <taxon>Euteleostomi</taxon>
        <taxon>Actinopterygii</taxon>
        <taxon>Neopterygii</taxon>
        <taxon>Teleostei</taxon>
        <taxon>Protacanthopterygii</taxon>
        <taxon>Salmoniformes</taxon>
        <taxon>Salmonidae</taxon>
        <taxon>Salmoninae</taxon>
        <taxon>Oncorhynchus</taxon>
    </lineage>
</organism>
<dbReference type="GO" id="GO:0031638">
    <property type="term" value="P:zymogen activation"/>
    <property type="evidence" value="ECO:0007669"/>
    <property type="project" value="TreeGrafter"/>
</dbReference>
<dbReference type="GO" id="GO:0005886">
    <property type="term" value="C:plasma membrane"/>
    <property type="evidence" value="ECO:0007669"/>
    <property type="project" value="TreeGrafter"/>
</dbReference>
<evidence type="ECO:0000256" key="6">
    <source>
        <dbReference type="ARBA" id="ARBA00058074"/>
    </source>
</evidence>